<feature type="transmembrane region" description="Helical" evidence="8">
    <location>
        <begin position="59"/>
        <end position="77"/>
    </location>
</feature>
<keyword evidence="8" id="KW-0915">Sodium</keyword>
<dbReference type="EMBL" id="BAAADN010000019">
    <property type="protein sequence ID" value="GAA0457143.1"/>
    <property type="molecule type" value="Genomic_DNA"/>
</dbReference>
<dbReference type="Pfam" id="PF02537">
    <property type="entry name" value="CRCB"/>
    <property type="match status" value="1"/>
</dbReference>
<feature type="transmembrane region" description="Helical" evidence="8">
    <location>
        <begin position="97"/>
        <end position="115"/>
    </location>
</feature>
<protein>
    <recommendedName>
        <fullName evidence="8">Fluoride-specific ion channel FluC</fullName>
    </recommendedName>
</protein>
<evidence type="ECO:0000313" key="12">
    <source>
        <dbReference type="Proteomes" id="UP001500962"/>
    </source>
</evidence>
<keyword evidence="8" id="KW-0813">Transport</keyword>
<reference evidence="9" key="3">
    <citation type="submission" date="2023-12" db="EMBL/GenBank/DDBJ databases">
        <authorList>
            <person name="Sun Q."/>
            <person name="Inoue M."/>
        </authorList>
    </citation>
    <scope>NUCLEOTIDE SEQUENCE</scope>
    <source>
        <strain evidence="9">JCM 12289</strain>
    </source>
</reference>
<keyword evidence="4 8" id="KW-1133">Transmembrane helix</keyword>
<evidence type="ECO:0000256" key="3">
    <source>
        <dbReference type="ARBA" id="ARBA00022692"/>
    </source>
</evidence>
<dbReference type="GO" id="GO:0046872">
    <property type="term" value="F:metal ion binding"/>
    <property type="evidence" value="ECO:0007669"/>
    <property type="project" value="UniProtKB-KW"/>
</dbReference>
<proteinExistence type="inferred from homology"/>
<comment type="catalytic activity">
    <reaction evidence="7">
        <text>fluoride(in) = fluoride(out)</text>
        <dbReference type="Rhea" id="RHEA:76159"/>
        <dbReference type="ChEBI" id="CHEBI:17051"/>
    </reaction>
    <physiologicalReaction direction="left-to-right" evidence="7">
        <dbReference type="Rhea" id="RHEA:76160"/>
    </physiologicalReaction>
</comment>
<dbReference type="GO" id="GO:0005886">
    <property type="term" value="C:plasma membrane"/>
    <property type="evidence" value="ECO:0007669"/>
    <property type="project" value="UniProtKB-SubCell"/>
</dbReference>
<dbReference type="HAMAP" id="MF_00454">
    <property type="entry name" value="FluC"/>
    <property type="match status" value="1"/>
</dbReference>
<reference evidence="10" key="2">
    <citation type="submission" date="2022-04" db="EMBL/GenBank/DDBJ databases">
        <title>Sequencing and genomic assembly of Halococcus dombrowskii.</title>
        <authorList>
            <person name="Lim S.W."/>
            <person name="MacLea K.S."/>
        </authorList>
    </citation>
    <scope>NUCLEOTIDE SEQUENCE</scope>
    <source>
        <strain evidence="10">H4</strain>
    </source>
</reference>
<evidence type="ECO:0000256" key="1">
    <source>
        <dbReference type="ARBA" id="ARBA00004651"/>
    </source>
</evidence>
<comment type="activity regulation">
    <text evidence="8">Na(+) is not transported, but it plays an essential structural role and its presence is essential for fluoride channel function.</text>
</comment>
<evidence type="ECO:0000256" key="5">
    <source>
        <dbReference type="ARBA" id="ARBA00023136"/>
    </source>
</evidence>
<feature type="binding site" evidence="8">
    <location>
        <position position="69"/>
    </location>
    <ligand>
        <name>Na(+)</name>
        <dbReference type="ChEBI" id="CHEBI:29101"/>
        <note>structural</note>
    </ligand>
</feature>
<dbReference type="AlphaFoldDB" id="A0AAV3SEV2"/>
<keyword evidence="11" id="KW-1185">Reference proteome</keyword>
<evidence type="ECO:0000256" key="7">
    <source>
        <dbReference type="ARBA" id="ARBA00035585"/>
    </source>
</evidence>
<evidence type="ECO:0000256" key="6">
    <source>
        <dbReference type="ARBA" id="ARBA00035120"/>
    </source>
</evidence>
<dbReference type="GO" id="GO:0062054">
    <property type="term" value="F:fluoride channel activity"/>
    <property type="evidence" value="ECO:0007669"/>
    <property type="project" value="UniProtKB-UniRule"/>
</dbReference>
<dbReference type="Proteomes" id="UP000830542">
    <property type="component" value="Chromosome"/>
</dbReference>
<dbReference type="GeneID" id="71762518"/>
<keyword evidence="5 8" id="KW-0472">Membrane</keyword>
<gene>
    <name evidence="8 10" type="primary">crcB</name>
    <name evidence="8" type="synonym">fluC</name>
    <name evidence="9" type="ORF">GCM10008985_11550</name>
    <name evidence="10" type="ORF">MUK72_11680</name>
</gene>
<feature type="binding site" evidence="8">
    <location>
        <position position="72"/>
    </location>
    <ligand>
        <name>Na(+)</name>
        <dbReference type="ChEBI" id="CHEBI:29101"/>
        <note>structural</note>
    </ligand>
</feature>
<dbReference type="GO" id="GO:0140114">
    <property type="term" value="P:cellular detoxification of fluoride"/>
    <property type="evidence" value="ECO:0007669"/>
    <property type="project" value="UniProtKB-UniRule"/>
</dbReference>
<accession>A0AAV3SEV2</accession>
<evidence type="ECO:0000313" key="10">
    <source>
        <dbReference type="EMBL" id="UOO94623.1"/>
    </source>
</evidence>
<dbReference type="PANTHER" id="PTHR28259">
    <property type="entry name" value="FLUORIDE EXPORT PROTEIN 1-RELATED"/>
    <property type="match status" value="1"/>
</dbReference>
<feature type="transmembrane region" description="Helical" evidence="8">
    <location>
        <begin position="32"/>
        <end position="52"/>
    </location>
</feature>
<keyword evidence="2 8" id="KW-1003">Cell membrane</keyword>
<keyword evidence="3 8" id="KW-0812">Transmembrane</keyword>
<keyword evidence="8" id="KW-0406">Ion transport</keyword>
<name>A0AAV3SEV2_HALDO</name>
<dbReference type="NCBIfam" id="TIGR00494">
    <property type="entry name" value="crcB"/>
    <property type="match status" value="1"/>
</dbReference>
<comment type="function">
    <text evidence="8">Fluoride-specific ion channel. Important for reducing fluoride concentration in the cell, thus reducing its toxicity.</text>
</comment>
<dbReference type="KEGG" id="hdo:MUK72_11680"/>
<dbReference type="RefSeq" id="WP_244700850.1">
    <property type="nucleotide sequence ID" value="NZ_BAAADN010000019.1"/>
</dbReference>
<evidence type="ECO:0000313" key="11">
    <source>
        <dbReference type="Proteomes" id="UP000830542"/>
    </source>
</evidence>
<dbReference type="Proteomes" id="UP001500962">
    <property type="component" value="Unassembled WGS sequence"/>
</dbReference>
<evidence type="ECO:0000256" key="4">
    <source>
        <dbReference type="ARBA" id="ARBA00022989"/>
    </source>
</evidence>
<evidence type="ECO:0000256" key="2">
    <source>
        <dbReference type="ARBA" id="ARBA00022475"/>
    </source>
</evidence>
<evidence type="ECO:0000313" key="9">
    <source>
        <dbReference type="EMBL" id="GAA0457143.1"/>
    </source>
</evidence>
<dbReference type="EMBL" id="CP095005">
    <property type="protein sequence ID" value="UOO94623.1"/>
    <property type="molecule type" value="Genomic_DNA"/>
</dbReference>
<comment type="similarity">
    <text evidence="6 8">Belongs to the fluoride channel Fluc/FEX (TC 1.A.43) family.</text>
</comment>
<dbReference type="PANTHER" id="PTHR28259:SF1">
    <property type="entry name" value="FLUORIDE EXPORT PROTEIN 1-RELATED"/>
    <property type="match status" value="1"/>
</dbReference>
<sequence>MTAIDPAHLVGTGGALGALARVYVSQRFEGEYPVGTLVVNVLGSLALGLVTFAGAGEIVVLLVGTGACGSFTTFSSFSFETVRLIEEDEIGRAAANALANLAGSLAAIGLAWLAVRAVG</sequence>
<organism evidence="9 12">
    <name type="scientific">Halococcus dombrowskii</name>
    <dbReference type="NCBI Taxonomy" id="179637"/>
    <lineage>
        <taxon>Archaea</taxon>
        <taxon>Methanobacteriati</taxon>
        <taxon>Methanobacteriota</taxon>
        <taxon>Stenosarchaea group</taxon>
        <taxon>Halobacteria</taxon>
        <taxon>Halobacteriales</taxon>
        <taxon>Halococcaceae</taxon>
        <taxon>Halococcus</taxon>
    </lineage>
</organism>
<keyword evidence="8" id="KW-0479">Metal-binding</keyword>
<comment type="subcellular location">
    <subcellularLocation>
        <location evidence="1 8">Cell membrane</location>
        <topology evidence="1 8">Multi-pass membrane protein</topology>
    </subcellularLocation>
</comment>
<evidence type="ECO:0000256" key="8">
    <source>
        <dbReference type="HAMAP-Rule" id="MF_00454"/>
    </source>
</evidence>
<keyword evidence="8" id="KW-0407">Ion channel</keyword>
<dbReference type="InterPro" id="IPR003691">
    <property type="entry name" value="FluC"/>
</dbReference>
<reference evidence="9" key="1">
    <citation type="journal article" date="2014" name="Int. J. Syst. Evol. Microbiol.">
        <title>Complete genome sequence of Corynebacterium casei LMG S-19264T (=DSM 44701T), isolated from a smear-ripened cheese.</title>
        <authorList>
            <consortium name="US DOE Joint Genome Institute (JGI-PGF)"/>
            <person name="Walter F."/>
            <person name="Albersmeier A."/>
            <person name="Kalinowski J."/>
            <person name="Ruckert C."/>
        </authorList>
    </citation>
    <scope>NUCLEOTIDE SEQUENCE</scope>
    <source>
        <strain evidence="9">JCM 12289</strain>
    </source>
</reference>